<gene>
    <name evidence="2" type="ORF">E8E12_005459</name>
</gene>
<name>A0A9P5C062_9PLEO</name>
<keyword evidence="1" id="KW-0812">Transmembrane</keyword>
<keyword evidence="1" id="KW-0472">Membrane</keyword>
<feature type="transmembrane region" description="Helical" evidence="1">
    <location>
        <begin position="270"/>
        <end position="292"/>
    </location>
</feature>
<evidence type="ECO:0000313" key="3">
    <source>
        <dbReference type="Proteomes" id="UP000758155"/>
    </source>
</evidence>
<accession>A0A9P5C062</accession>
<evidence type="ECO:0000256" key="1">
    <source>
        <dbReference type="SAM" id="Phobius"/>
    </source>
</evidence>
<protein>
    <submittedName>
        <fullName evidence="2">Uncharacterized protein</fullName>
    </submittedName>
</protein>
<dbReference type="EMBL" id="SWKV01000035">
    <property type="protein sequence ID" value="KAF3038648.1"/>
    <property type="molecule type" value="Genomic_DNA"/>
</dbReference>
<reference evidence="2" key="1">
    <citation type="submission" date="2019-04" db="EMBL/GenBank/DDBJ databases">
        <title>Sequencing of skin fungus with MAO and IRED activity.</title>
        <authorList>
            <person name="Marsaioli A.J."/>
            <person name="Bonatto J.M.C."/>
            <person name="Reis Junior O."/>
        </authorList>
    </citation>
    <scope>NUCLEOTIDE SEQUENCE</scope>
    <source>
        <strain evidence="2">28M1</strain>
    </source>
</reference>
<dbReference type="OrthoDB" id="3540210at2759"/>
<keyword evidence="1" id="KW-1133">Transmembrane helix</keyword>
<dbReference type="Proteomes" id="UP000758155">
    <property type="component" value="Unassembled WGS sequence"/>
</dbReference>
<dbReference type="AlphaFoldDB" id="A0A9P5C062"/>
<proteinExistence type="predicted"/>
<sequence>MTTAAAYFSSELFNSALNEVLIAGRHCGTLPFDYPSGNVTPFGRVMEYNSQKSWEDYTYFDGYDIDFVPYLRRSNAMVSLLFLDTDLILYDHRTDDPWFSATTLVRDAIANISKVSKEASTHNQYFPDEPVGVLGCATQRFFCNPDMPDTECINSLHQNKSVLAIQRAWPDPRDQRQVYPILAATYQFGMGKGQPDAFYQLTGAPVLLARNTMLANEQTARLPSNQWQLEREHIFTTTLAAWQSSLVAYARGSCMPQSTKRVLSTSFHSFSAWTLFILILSGIIVMLISLYLEELFDLVLQRTPLRNPTRLRRGHSEWKARSTLQLQRIAHQNLGFGTWKRTDESIPVTNKGDILGTYDIANEKHVRLVNLSTERKGLNIFGNVLAAERPGEEIVDGAAAGREIASGKWRRSAVPQDPKQRARLSLRANAEAKSLNAACPSSGLTALYDASRFVKLAAAPRYRSN</sequence>
<evidence type="ECO:0000313" key="2">
    <source>
        <dbReference type="EMBL" id="KAF3038648.1"/>
    </source>
</evidence>
<organism evidence="2 3">
    <name type="scientific">Didymella heteroderae</name>
    <dbReference type="NCBI Taxonomy" id="1769908"/>
    <lineage>
        <taxon>Eukaryota</taxon>
        <taxon>Fungi</taxon>
        <taxon>Dikarya</taxon>
        <taxon>Ascomycota</taxon>
        <taxon>Pezizomycotina</taxon>
        <taxon>Dothideomycetes</taxon>
        <taxon>Pleosporomycetidae</taxon>
        <taxon>Pleosporales</taxon>
        <taxon>Pleosporineae</taxon>
        <taxon>Didymellaceae</taxon>
        <taxon>Didymella</taxon>
    </lineage>
</organism>
<keyword evidence="3" id="KW-1185">Reference proteome</keyword>
<comment type="caution">
    <text evidence="2">The sequence shown here is derived from an EMBL/GenBank/DDBJ whole genome shotgun (WGS) entry which is preliminary data.</text>
</comment>